<reference evidence="1" key="1">
    <citation type="submission" date="2021-03" db="EMBL/GenBank/DDBJ databases">
        <authorList>
            <consortium name="Genoscope - CEA"/>
            <person name="William W."/>
        </authorList>
    </citation>
    <scope>NUCLEOTIDE SEQUENCE</scope>
    <source>
        <strain evidence="1">Doubled-haploid Pahang</strain>
    </source>
</reference>
<proteinExistence type="predicted"/>
<dbReference type="InParanoid" id="A0A804KNI3"/>
<evidence type="ECO:0000313" key="2">
    <source>
        <dbReference type="EnsemblPlants" id="Ma09_p25270.1"/>
    </source>
</evidence>
<evidence type="ECO:0000313" key="3">
    <source>
        <dbReference type="Proteomes" id="UP000012960"/>
    </source>
</evidence>
<name>A0A804KNI3_MUSAM</name>
<dbReference type="EMBL" id="HG996474">
    <property type="protein sequence ID" value="CAG1836422.1"/>
    <property type="molecule type" value="Genomic_DNA"/>
</dbReference>
<sequence>MLISTSFSSPPSRRHQLLQLLQEVRDHPSLGLLDLDLLGPLPPDPEVGRLRSLQGDFHRFSISKELVMAAGGSSGNSSDWLVSRVGFETETGSRFPMEGMGVRREARKEVAGSFWREEMEGGGGHLEERRVREAPCNWKWR</sequence>
<dbReference type="EnsemblPlants" id="Ma09_t25270.1">
    <property type="protein sequence ID" value="Ma09_p25270.1"/>
    <property type="gene ID" value="Ma09_g25270"/>
</dbReference>
<reference evidence="2" key="2">
    <citation type="submission" date="2021-05" db="UniProtKB">
        <authorList>
            <consortium name="EnsemblPlants"/>
        </authorList>
    </citation>
    <scope>IDENTIFICATION</scope>
    <source>
        <strain evidence="2">subsp. malaccensis</strain>
    </source>
</reference>
<evidence type="ECO:0000313" key="1">
    <source>
        <dbReference type="EMBL" id="CAG1836422.1"/>
    </source>
</evidence>
<accession>A0A804KNI3</accession>
<dbReference type="AlphaFoldDB" id="A0A804KNI3"/>
<gene>
    <name evidence="1" type="ORF">GSMUA_243910.1</name>
</gene>
<dbReference type="Proteomes" id="UP000012960">
    <property type="component" value="Unplaced"/>
</dbReference>
<organism evidence="2 3">
    <name type="scientific">Musa acuminata subsp. malaccensis</name>
    <name type="common">Wild banana</name>
    <name type="synonym">Musa malaccensis</name>
    <dbReference type="NCBI Taxonomy" id="214687"/>
    <lineage>
        <taxon>Eukaryota</taxon>
        <taxon>Viridiplantae</taxon>
        <taxon>Streptophyta</taxon>
        <taxon>Embryophyta</taxon>
        <taxon>Tracheophyta</taxon>
        <taxon>Spermatophyta</taxon>
        <taxon>Magnoliopsida</taxon>
        <taxon>Liliopsida</taxon>
        <taxon>Zingiberales</taxon>
        <taxon>Musaceae</taxon>
        <taxon>Musa</taxon>
    </lineage>
</organism>
<keyword evidence="3" id="KW-1185">Reference proteome</keyword>
<dbReference type="Gramene" id="Ma09_t25270.1">
    <property type="protein sequence ID" value="Ma09_p25270.1"/>
    <property type="gene ID" value="Ma09_g25270"/>
</dbReference>
<protein>
    <submittedName>
        <fullName evidence="1">(wild Malaysian banana) hypothetical protein</fullName>
    </submittedName>
</protein>